<evidence type="ECO:0000259" key="1">
    <source>
        <dbReference type="PROSITE" id="PS50879"/>
    </source>
</evidence>
<dbReference type="InterPro" id="IPR012337">
    <property type="entry name" value="RNaseH-like_sf"/>
</dbReference>
<evidence type="ECO:0000313" key="2">
    <source>
        <dbReference type="EMBL" id="MFC6314978.1"/>
    </source>
</evidence>
<organism evidence="2 3">
    <name type="scientific">Lapidilactobacillus achengensis</name>
    <dbReference type="NCBI Taxonomy" id="2486000"/>
    <lineage>
        <taxon>Bacteria</taxon>
        <taxon>Bacillati</taxon>
        <taxon>Bacillota</taxon>
        <taxon>Bacilli</taxon>
        <taxon>Lactobacillales</taxon>
        <taxon>Lactobacillaceae</taxon>
        <taxon>Lapidilactobacillus</taxon>
    </lineage>
</organism>
<evidence type="ECO:0000313" key="3">
    <source>
        <dbReference type="Proteomes" id="UP001596310"/>
    </source>
</evidence>
<protein>
    <submittedName>
        <fullName evidence="2">Reverse transcriptase-like protein</fullName>
    </submittedName>
</protein>
<reference evidence="3" key="1">
    <citation type="journal article" date="2019" name="Int. J. Syst. Evol. Microbiol.">
        <title>The Global Catalogue of Microorganisms (GCM) 10K type strain sequencing project: providing services to taxonomists for standard genome sequencing and annotation.</title>
        <authorList>
            <consortium name="The Broad Institute Genomics Platform"/>
            <consortium name="The Broad Institute Genome Sequencing Center for Infectious Disease"/>
            <person name="Wu L."/>
            <person name="Ma J."/>
        </authorList>
    </citation>
    <scope>NUCLEOTIDE SEQUENCE [LARGE SCALE GENOMIC DNA]</scope>
    <source>
        <strain evidence="3">CCM 8897</strain>
    </source>
</reference>
<dbReference type="InterPro" id="IPR036397">
    <property type="entry name" value="RNaseH_sf"/>
</dbReference>
<dbReference type="PANTHER" id="PTHR47723:SF19">
    <property type="entry name" value="POLYNUCLEOTIDYL TRANSFERASE, RIBONUCLEASE H-LIKE SUPERFAMILY PROTEIN"/>
    <property type="match status" value="1"/>
</dbReference>
<dbReference type="Pfam" id="PF13456">
    <property type="entry name" value="RVT_3"/>
    <property type="match status" value="1"/>
</dbReference>
<accession>A0ABW1UNR3</accession>
<dbReference type="Gene3D" id="3.30.420.10">
    <property type="entry name" value="Ribonuclease H-like superfamily/Ribonuclease H"/>
    <property type="match status" value="1"/>
</dbReference>
<dbReference type="SUPFAM" id="SSF53098">
    <property type="entry name" value="Ribonuclease H-like"/>
    <property type="match status" value="1"/>
</dbReference>
<dbReference type="InterPro" id="IPR053151">
    <property type="entry name" value="RNase_H-like"/>
</dbReference>
<dbReference type="PANTHER" id="PTHR47723">
    <property type="entry name" value="OS05G0353850 PROTEIN"/>
    <property type="match status" value="1"/>
</dbReference>
<sequence length="134" mass="15215">MLWLTTDAAVDRARQITGLGFFIQDHDRPEMAVRWQQQVPYTDNHHAEFAAVLAGLTYLAQHWPLATSAVILQTDSQLVAQALTKRYAKHYDTELKQILAVSDQCQLFIVKQITDRQNTTAHHLARQAIYGSQA</sequence>
<dbReference type="EMBL" id="JBHSSM010000015">
    <property type="protein sequence ID" value="MFC6314978.1"/>
    <property type="molecule type" value="Genomic_DNA"/>
</dbReference>
<gene>
    <name evidence="2" type="ORF">ACFQHW_05260</name>
</gene>
<dbReference type="PROSITE" id="PS50879">
    <property type="entry name" value="RNASE_H_1"/>
    <property type="match status" value="1"/>
</dbReference>
<keyword evidence="3" id="KW-1185">Reference proteome</keyword>
<feature type="domain" description="RNase H type-1" evidence="1">
    <location>
        <begin position="1"/>
        <end position="130"/>
    </location>
</feature>
<proteinExistence type="predicted"/>
<name>A0ABW1UNR3_9LACO</name>
<dbReference type="InterPro" id="IPR002156">
    <property type="entry name" value="RNaseH_domain"/>
</dbReference>
<dbReference type="Proteomes" id="UP001596310">
    <property type="component" value="Unassembled WGS sequence"/>
</dbReference>
<comment type="caution">
    <text evidence="2">The sequence shown here is derived from an EMBL/GenBank/DDBJ whole genome shotgun (WGS) entry which is preliminary data.</text>
</comment>
<dbReference type="RefSeq" id="WP_125595838.1">
    <property type="nucleotide sequence ID" value="NZ_JBHSSM010000015.1"/>
</dbReference>